<proteinExistence type="predicted"/>
<feature type="transmembrane region" description="Helical" evidence="1">
    <location>
        <begin position="340"/>
        <end position="360"/>
    </location>
</feature>
<feature type="transmembrane region" description="Helical" evidence="1">
    <location>
        <begin position="446"/>
        <end position="466"/>
    </location>
</feature>
<dbReference type="PANTHER" id="PTHR38454">
    <property type="entry name" value="INTEGRAL MEMBRANE PROTEIN-RELATED"/>
    <property type="match status" value="1"/>
</dbReference>
<feature type="transmembrane region" description="Helical" evidence="1">
    <location>
        <begin position="183"/>
        <end position="216"/>
    </location>
</feature>
<feature type="transmembrane region" description="Helical" evidence="1">
    <location>
        <begin position="372"/>
        <end position="393"/>
    </location>
</feature>
<feature type="transmembrane region" description="Helical" evidence="1">
    <location>
        <begin position="133"/>
        <end position="152"/>
    </location>
</feature>
<evidence type="ECO:0000313" key="2">
    <source>
        <dbReference type="EMBL" id="HIQ80412.1"/>
    </source>
</evidence>
<feature type="transmembrane region" description="Helical" evidence="1">
    <location>
        <begin position="270"/>
        <end position="292"/>
    </location>
</feature>
<keyword evidence="1" id="KW-0812">Transmembrane</keyword>
<feature type="transmembrane region" description="Helical" evidence="1">
    <location>
        <begin position="104"/>
        <end position="127"/>
    </location>
</feature>
<feature type="transmembrane region" description="Helical" evidence="1">
    <location>
        <begin position="228"/>
        <end position="250"/>
    </location>
</feature>
<evidence type="ECO:0000256" key="1">
    <source>
        <dbReference type="SAM" id="Phobius"/>
    </source>
</evidence>
<dbReference type="AlphaFoldDB" id="A0A9D0ZGX9"/>
<organism evidence="2 3">
    <name type="scientific">Candidatus Scatavimonas merdigallinarum</name>
    <dbReference type="NCBI Taxonomy" id="2840914"/>
    <lineage>
        <taxon>Bacteria</taxon>
        <taxon>Bacillati</taxon>
        <taxon>Bacillota</taxon>
        <taxon>Clostridia</taxon>
        <taxon>Eubacteriales</taxon>
        <taxon>Oscillospiraceae</taxon>
        <taxon>Oscillospiraceae incertae sedis</taxon>
        <taxon>Candidatus Scatavimonas</taxon>
    </lineage>
</organism>
<keyword evidence="1" id="KW-1133">Transmembrane helix</keyword>
<feature type="transmembrane region" description="Helical" evidence="1">
    <location>
        <begin position="78"/>
        <end position="97"/>
    </location>
</feature>
<keyword evidence="1" id="KW-0472">Membrane</keyword>
<feature type="transmembrane region" description="Helical" evidence="1">
    <location>
        <begin position="413"/>
        <end position="434"/>
    </location>
</feature>
<comment type="caution">
    <text evidence="2">The sequence shown here is derived from an EMBL/GenBank/DDBJ whole genome shotgun (WGS) entry which is preliminary data.</text>
</comment>
<feature type="transmembrane region" description="Helical" evidence="1">
    <location>
        <begin position="824"/>
        <end position="844"/>
    </location>
</feature>
<evidence type="ECO:0000313" key="3">
    <source>
        <dbReference type="Proteomes" id="UP000886787"/>
    </source>
</evidence>
<dbReference type="InterPro" id="IPR018580">
    <property type="entry name" value="Uncharacterised_YfhO"/>
</dbReference>
<dbReference type="Pfam" id="PF09586">
    <property type="entry name" value="YfhO"/>
    <property type="match status" value="1"/>
</dbReference>
<dbReference type="PANTHER" id="PTHR38454:SF1">
    <property type="entry name" value="INTEGRAL MEMBRANE PROTEIN"/>
    <property type="match status" value="1"/>
</dbReference>
<dbReference type="Proteomes" id="UP000886787">
    <property type="component" value="Unassembled WGS sequence"/>
</dbReference>
<sequence>MKKSKWKKYGTCLMAPLCVLAFFAAFFALFGIYPFGGYSFSWCDMDQQVIPFMAQLKDILNGQGSFFLSMENAGGMNFWGVFLFFLASPFSFLVIFVQKQDLSLFMNVLVVLKLAACALCANVYFRYKTPRLFPPLQLILSVMYAFCGYGLLYYQNVMWLDIMYLFPLLLMALDLLLQKRRPALYIVVLTLCVLLQFYLSYMVVLCVLLFTAAHFCIYRREMQKNTAVLFYVSSLLSALLSAPGWFPALLQFFNSARTANVVQSIAQGGFVTHIYTVIPLILCTAVLLPAFFASLCCLKKDRQVRLYFIMLLLTAIPLVVEPVNKMWHAGNYMSFPARYAYMTAFFGLAMFGHILEHTCNREAVHLRAKTRFCPALVFCTATVLCAAATLVLYRNFENVCAYTKTLWGDQKSFFTLLAAALILCAGYGLVVFLLQKKKLSAKAAAMGLCILLLCECGLNGTVYIAVARHSDDSYRTVMDLEGKIKDTGFYRVKTEKKLFDVNLLGAMGYNSLNHYSSLTSQDFLKLMKKLGYSSYWMEVSSSGGTLFSDMLLSHQYTVFNGEKENAVYQNKAFSIVRSAFSLSPALVATADLSSQRALPEASRFAVQQALFSSLFGEARLFEAYAPDQILAADMQTGNGKKVEVTLDSPQKEGRLLYQIAVRGRQTLYFDCFDKIRPALLEEINDSTSVSVNGVCLTQSYPSQADNGILCLGSFENETVQVEIQLRESVCCTSFGVYGLKEEVLNHALQDARECAVEVSANRITAQTNGKDGQFVFFAIPYSDGFTAQVNGEKTQIFQVYGDFMAIKLPPGGGTVTLTFIPPGLTLGLCLAAGGLLGVFLLFFIKRKFTAWQARAGRPAAILLVVLGSAVFAAVYIAPVAIYLASNIKG</sequence>
<feature type="transmembrane region" description="Helical" evidence="1">
    <location>
        <begin position="860"/>
        <end position="884"/>
    </location>
</feature>
<protein>
    <submittedName>
        <fullName evidence="2">YfhO family protein</fullName>
    </submittedName>
</protein>
<gene>
    <name evidence="2" type="ORF">IAD32_03915</name>
</gene>
<reference evidence="2" key="1">
    <citation type="submission" date="2020-10" db="EMBL/GenBank/DDBJ databases">
        <authorList>
            <person name="Gilroy R."/>
        </authorList>
    </citation>
    <scope>NUCLEOTIDE SEQUENCE</scope>
    <source>
        <strain evidence="2">ChiSjej1B19-3389</strain>
    </source>
</reference>
<name>A0A9D0ZGX9_9FIRM</name>
<reference evidence="2" key="2">
    <citation type="journal article" date="2021" name="PeerJ">
        <title>Extensive microbial diversity within the chicken gut microbiome revealed by metagenomics and culture.</title>
        <authorList>
            <person name="Gilroy R."/>
            <person name="Ravi A."/>
            <person name="Getino M."/>
            <person name="Pursley I."/>
            <person name="Horton D.L."/>
            <person name="Alikhan N.F."/>
            <person name="Baker D."/>
            <person name="Gharbi K."/>
            <person name="Hall N."/>
            <person name="Watson M."/>
            <person name="Adriaenssens E.M."/>
            <person name="Foster-Nyarko E."/>
            <person name="Jarju S."/>
            <person name="Secka A."/>
            <person name="Antonio M."/>
            <person name="Oren A."/>
            <person name="Chaudhuri R.R."/>
            <person name="La Ragione R."/>
            <person name="Hildebrand F."/>
            <person name="Pallen M.J."/>
        </authorList>
    </citation>
    <scope>NUCLEOTIDE SEQUENCE</scope>
    <source>
        <strain evidence="2">ChiSjej1B19-3389</strain>
    </source>
</reference>
<feature type="transmembrane region" description="Helical" evidence="1">
    <location>
        <begin position="304"/>
        <end position="320"/>
    </location>
</feature>
<dbReference type="EMBL" id="DVFW01000021">
    <property type="protein sequence ID" value="HIQ80412.1"/>
    <property type="molecule type" value="Genomic_DNA"/>
</dbReference>
<feature type="transmembrane region" description="Helical" evidence="1">
    <location>
        <begin position="12"/>
        <end position="35"/>
    </location>
</feature>
<feature type="transmembrane region" description="Helical" evidence="1">
    <location>
        <begin position="159"/>
        <end position="177"/>
    </location>
</feature>
<accession>A0A9D0ZGX9</accession>